<dbReference type="Proteomes" id="UP001159427">
    <property type="component" value="Unassembled WGS sequence"/>
</dbReference>
<evidence type="ECO:0000256" key="10">
    <source>
        <dbReference type="ARBA" id="ARBA00023160"/>
    </source>
</evidence>
<comment type="caution">
    <text evidence="16">The sequence shown here is derived from an EMBL/GenBank/DDBJ whole genome shotgun (WGS) entry which is preliminary data.</text>
</comment>
<keyword evidence="17" id="KW-1185">Reference proteome</keyword>
<dbReference type="InterPro" id="IPR013149">
    <property type="entry name" value="ADH-like_C"/>
</dbReference>
<gene>
    <name evidence="16" type="ORF">PEVE_00022567</name>
</gene>
<keyword evidence="7" id="KW-0560">Oxidoreductase</keyword>
<evidence type="ECO:0000256" key="11">
    <source>
        <dbReference type="ARBA" id="ARBA00038963"/>
    </source>
</evidence>
<evidence type="ECO:0000256" key="7">
    <source>
        <dbReference type="ARBA" id="ARBA00023002"/>
    </source>
</evidence>
<dbReference type="InterPro" id="IPR036291">
    <property type="entry name" value="NAD(P)-bd_dom_sf"/>
</dbReference>
<dbReference type="SUPFAM" id="SSF51735">
    <property type="entry name" value="NAD(P)-binding Rossmann-fold domains"/>
    <property type="match status" value="1"/>
</dbReference>
<evidence type="ECO:0000256" key="9">
    <source>
        <dbReference type="ARBA" id="ARBA00023128"/>
    </source>
</evidence>
<dbReference type="PANTHER" id="PTHR43981">
    <property type="entry name" value="ENOYL-[ACYL-CARRIER-PROTEIN] REDUCTASE, MITOCHONDRIAL"/>
    <property type="match status" value="1"/>
</dbReference>
<dbReference type="InterPro" id="IPR011032">
    <property type="entry name" value="GroES-like_sf"/>
</dbReference>
<evidence type="ECO:0000313" key="17">
    <source>
        <dbReference type="Proteomes" id="UP001159427"/>
    </source>
</evidence>
<evidence type="ECO:0000256" key="8">
    <source>
        <dbReference type="ARBA" id="ARBA00023098"/>
    </source>
</evidence>
<dbReference type="Gene3D" id="3.40.50.720">
    <property type="entry name" value="NAD(P)-binding Rossmann-like Domain"/>
    <property type="match status" value="1"/>
</dbReference>
<dbReference type="EMBL" id="CALNXI010000030">
    <property type="protein sequence ID" value="CAH3015874.1"/>
    <property type="molecule type" value="Genomic_DNA"/>
</dbReference>
<evidence type="ECO:0000256" key="2">
    <source>
        <dbReference type="ARBA" id="ARBA00010371"/>
    </source>
</evidence>
<dbReference type="InterPro" id="IPR020843">
    <property type="entry name" value="ER"/>
</dbReference>
<proteinExistence type="inferred from homology"/>
<comment type="similarity">
    <text evidence="2">Belongs to the zinc-containing alcohol dehydrogenase family. Quinone oxidoreductase subfamily.</text>
</comment>
<sequence length="371" mass="40548">MAASRALLNCRFKRPEFARKVACLGCLSRFFKTKSESLVYSEHGDPKNVLSVRKVEANNFGDRSVLLHMLAAPINPADINQIQGTYGIKPPLPAVGGNEGVGEVTEVGSEVKSLRSGDQVVLRADLSLGSWRRHLVVTEDQVLKIPAGLPVDAAATVSVNPCTAFRMLKDFEELEPGSDAVIQNGANSGVGQAVIQLAAAWGLNTVNIVRDRPDFEDLKSQLVGLGANYVVTEEELKSSEMKKTMKNMKPPKLALNCVGGKSSLVLFRYLGTKGTMVTYGGMSRQPVTVPTGSLIFSDVKVRGFWMSKWSKEHQKDVTRLAMLEEVCNMVREGKLKAPPCTKHSFENFKTAISDAMKSYSKTKQLLILNDD</sequence>
<dbReference type="Gene3D" id="3.90.180.10">
    <property type="entry name" value="Medium-chain alcohol dehydrogenases, catalytic domain"/>
    <property type="match status" value="1"/>
</dbReference>
<dbReference type="Pfam" id="PF00107">
    <property type="entry name" value="ADH_zinc_N"/>
    <property type="match status" value="1"/>
</dbReference>
<comment type="subcellular location">
    <subcellularLocation>
        <location evidence="1">Mitochondrion</location>
    </subcellularLocation>
</comment>
<dbReference type="InterPro" id="IPR013154">
    <property type="entry name" value="ADH-like_N"/>
</dbReference>
<protein>
    <recommendedName>
        <fullName evidence="12">Enoyl-[acyl-carrier-protein] reductase, mitochondrial</fullName>
        <ecNumber evidence="11">1.3.1.104</ecNumber>
    </recommendedName>
    <alternativeName>
        <fullName evidence="13">2-enoyl thioester reductase</fullName>
    </alternativeName>
</protein>
<dbReference type="PANTHER" id="PTHR43981:SF2">
    <property type="entry name" value="ENOYL-[ACYL-CARRIER-PROTEIN] REDUCTASE, MITOCHONDRIAL"/>
    <property type="match status" value="1"/>
</dbReference>
<keyword evidence="9" id="KW-0496">Mitochondrion</keyword>
<dbReference type="SUPFAM" id="SSF50129">
    <property type="entry name" value="GroES-like"/>
    <property type="match status" value="1"/>
</dbReference>
<keyword evidence="3" id="KW-0444">Lipid biosynthesis</keyword>
<comment type="catalytic activity">
    <reaction evidence="14">
        <text>a 2,3-saturated acyl-[ACP] + NADP(+) = a (2E)-enoyl-[ACP] + NADPH + H(+)</text>
        <dbReference type="Rhea" id="RHEA:22564"/>
        <dbReference type="Rhea" id="RHEA-COMP:9925"/>
        <dbReference type="Rhea" id="RHEA-COMP:9926"/>
        <dbReference type="ChEBI" id="CHEBI:15378"/>
        <dbReference type="ChEBI" id="CHEBI:57783"/>
        <dbReference type="ChEBI" id="CHEBI:58349"/>
        <dbReference type="ChEBI" id="CHEBI:78784"/>
        <dbReference type="ChEBI" id="CHEBI:78785"/>
        <dbReference type="EC" id="1.3.1.104"/>
    </reaction>
</comment>
<dbReference type="EC" id="1.3.1.104" evidence="11"/>
<dbReference type="Pfam" id="PF08240">
    <property type="entry name" value="ADH_N"/>
    <property type="match status" value="1"/>
</dbReference>
<feature type="domain" description="Enoyl reductase (ER)" evidence="15">
    <location>
        <begin position="44"/>
        <end position="368"/>
    </location>
</feature>
<evidence type="ECO:0000256" key="5">
    <source>
        <dbReference type="ARBA" id="ARBA00022857"/>
    </source>
</evidence>
<reference evidence="16 17" key="1">
    <citation type="submission" date="2022-05" db="EMBL/GenBank/DDBJ databases">
        <authorList>
            <consortium name="Genoscope - CEA"/>
            <person name="William W."/>
        </authorList>
    </citation>
    <scope>NUCLEOTIDE SEQUENCE [LARGE SCALE GENOMIC DNA]</scope>
</reference>
<keyword evidence="6" id="KW-0809">Transit peptide</keyword>
<evidence type="ECO:0000256" key="1">
    <source>
        <dbReference type="ARBA" id="ARBA00004173"/>
    </source>
</evidence>
<keyword evidence="4" id="KW-0276">Fatty acid metabolism</keyword>
<keyword evidence="10" id="KW-0275">Fatty acid biosynthesis</keyword>
<evidence type="ECO:0000256" key="6">
    <source>
        <dbReference type="ARBA" id="ARBA00022946"/>
    </source>
</evidence>
<evidence type="ECO:0000256" key="12">
    <source>
        <dbReference type="ARBA" id="ARBA00041058"/>
    </source>
</evidence>
<evidence type="ECO:0000256" key="4">
    <source>
        <dbReference type="ARBA" id="ARBA00022832"/>
    </source>
</evidence>
<dbReference type="SMART" id="SM00829">
    <property type="entry name" value="PKS_ER"/>
    <property type="match status" value="1"/>
</dbReference>
<dbReference type="CDD" id="cd08290">
    <property type="entry name" value="ETR"/>
    <property type="match status" value="1"/>
</dbReference>
<evidence type="ECO:0000256" key="14">
    <source>
        <dbReference type="ARBA" id="ARBA00048843"/>
    </source>
</evidence>
<accession>A0ABN8LFM4</accession>
<keyword evidence="5" id="KW-0521">NADP</keyword>
<evidence type="ECO:0000256" key="3">
    <source>
        <dbReference type="ARBA" id="ARBA00022516"/>
    </source>
</evidence>
<name>A0ABN8LFM4_9CNID</name>
<evidence type="ECO:0000256" key="13">
    <source>
        <dbReference type="ARBA" id="ARBA00042123"/>
    </source>
</evidence>
<evidence type="ECO:0000259" key="15">
    <source>
        <dbReference type="SMART" id="SM00829"/>
    </source>
</evidence>
<organism evidence="16 17">
    <name type="scientific">Porites evermanni</name>
    <dbReference type="NCBI Taxonomy" id="104178"/>
    <lineage>
        <taxon>Eukaryota</taxon>
        <taxon>Metazoa</taxon>
        <taxon>Cnidaria</taxon>
        <taxon>Anthozoa</taxon>
        <taxon>Hexacorallia</taxon>
        <taxon>Scleractinia</taxon>
        <taxon>Fungiina</taxon>
        <taxon>Poritidae</taxon>
        <taxon>Porites</taxon>
    </lineage>
</organism>
<evidence type="ECO:0000313" key="16">
    <source>
        <dbReference type="EMBL" id="CAH3015874.1"/>
    </source>
</evidence>
<dbReference type="InterPro" id="IPR051034">
    <property type="entry name" value="Mito_Enoyl-ACP_Reductase"/>
</dbReference>
<keyword evidence="8" id="KW-0443">Lipid metabolism</keyword>